<evidence type="ECO:0000313" key="1">
    <source>
        <dbReference type="EMBL" id="MEI5909526.1"/>
    </source>
</evidence>
<dbReference type="EMBL" id="JBBAXC010000029">
    <property type="protein sequence ID" value="MEI5909526.1"/>
    <property type="molecule type" value="Genomic_DNA"/>
</dbReference>
<comment type="caution">
    <text evidence="1">The sequence shown here is derived from an EMBL/GenBank/DDBJ whole genome shotgun (WGS) entry which is preliminary data.</text>
</comment>
<evidence type="ECO:0000313" key="2">
    <source>
        <dbReference type="Proteomes" id="UP001312865"/>
    </source>
</evidence>
<dbReference type="RefSeq" id="WP_336588996.1">
    <property type="nucleotide sequence ID" value="NZ_JBBAXC010000029.1"/>
</dbReference>
<feature type="non-terminal residue" evidence="1">
    <location>
        <position position="1"/>
    </location>
</feature>
<name>A0ABU8HJZ5_9BACI</name>
<proteinExistence type="predicted"/>
<organism evidence="1 2">
    <name type="scientific">Bacillus spongiae</name>
    <dbReference type="NCBI Taxonomy" id="2683610"/>
    <lineage>
        <taxon>Bacteria</taxon>
        <taxon>Bacillati</taxon>
        <taxon>Bacillota</taxon>
        <taxon>Bacilli</taxon>
        <taxon>Bacillales</taxon>
        <taxon>Bacillaceae</taxon>
        <taxon>Bacillus</taxon>
    </lineage>
</organism>
<keyword evidence="2" id="KW-1185">Reference proteome</keyword>
<sequence length="52" mass="6462">KEEVYHTTYLHYESAKIALFQFIEGWYNRRRIHSQLNFQTPQEVEDKFRQSV</sequence>
<dbReference type="Proteomes" id="UP001312865">
    <property type="component" value="Unassembled WGS sequence"/>
</dbReference>
<protein>
    <submittedName>
        <fullName evidence="1">IS3 family transposase</fullName>
    </submittedName>
</protein>
<reference evidence="1 2" key="1">
    <citation type="journal article" date="2018" name="J. Microbiol.">
        <title>Bacillus spongiae sp. nov., isolated from sponge of Jeju Island.</title>
        <authorList>
            <person name="Lee G.E."/>
            <person name="Im W.T."/>
            <person name="Park J.S."/>
        </authorList>
    </citation>
    <scope>NUCLEOTIDE SEQUENCE [LARGE SCALE GENOMIC DNA]</scope>
    <source>
        <strain evidence="1 2">135PIL107-10</strain>
    </source>
</reference>
<accession>A0ABU8HJZ5</accession>
<gene>
    <name evidence="1" type="ORF">WAK64_21090</name>
</gene>